<dbReference type="RefSeq" id="WP_072554624.1">
    <property type="nucleotide sequence ID" value="NZ_CP018155.1"/>
</dbReference>
<evidence type="ECO:0000313" key="2">
    <source>
        <dbReference type="Proteomes" id="UP000181898"/>
    </source>
</evidence>
<dbReference type="AlphaFoldDB" id="A0A1L3JGQ9"/>
<dbReference type="STRING" id="1850252.LPB136_02460"/>
<accession>A0A1L3JGQ9</accession>
<protein>
    <recommendedName>
        <fullName evidence="3">DUF1573 domain-containing protein</fullName>
    </recommendedName>
</protein>
<dbReference type="EMBL" id="CP018155">
    <property type="protein sequence ID" value="APG64300.1"/>
    <property type="molecule type" value="Genomic_DNA"/>
</dbReference>
<evidence type="ECO:0008006" key="3">
    <source>
        <dbReference type="Google" id="ProtNLM"/>
    </source>
</evidence>
<dbReference type="InterPro" id="IPR013783">
    <property type="entry name" value="Ig-like_fold"/>
</dbReference>
<gene>
    <name evidence="1" type="ORF">LPB136_02460</name>
</gene>
<dbReference type="OrthoDB" id="826619at2"/>
<name>A0A1L3JGQ9_9FLAO</name>
<dbReference type="Pfam" id="PF07610">
    <property type="entry name" value="DUF1573"/>
    <property type="match status" value="1"/>
</dbReference>
<dbReference type="Gene3D" id="2.60.40.10">
    <property type="entry name" value="Immunoglobulins"/>
    <property type="match status" value="1"/>
</dbReference>
<sequence length="158" mass="16696">MKKAIVAIAFVLTAGVFVSCKETNAASKVKQENVVNAQKRDNDISKGAPVVAFDRLEHDFGTVNEGDVVETSFVVTNTGKSDLVITNATATCGCTVPTWPRNTPIAPGESAEIKVSFNTNGKPNRQSKAVTLFTNTATGREVVKVVGMVTPKAKTPSV</sequence>
<dbReference type="InterPro" id="IPR011467">
    <property type="entry name" value="DUF1573"/>
</dbReference>
<keyword evidence="2" id="KW-1185">Reference proteome</keyword>
<proteinExistence type="predicted"/>
<dbReference type="PANTHER" id="PTHR37833">
    <property type="entry name" value="LIPOPROTEIN-RELATED"/>
    <property type="match status" value="1"/>
</dbReference>
<dbReference type="KEGG" id="ten:LPB136_02460"/>
<organism evidence="1 2">
    <name type="scientific">Tenacibaculum todarodis</name>
    <dbReference type="NCBI Taxonomy" id="1850252"/>
    <lineage>
        <taxon>Bacteria</taxon>
        <taxon>Pseudomonadati</taxon>
        <taxon>Bacteroidota</taxon>
        <taxon>Flavobacteriia</taxon>
        <taxon>Flavobacteriales</taxon>
        <taxon>Flavobacteriaceae</taxon>
        <taxon>Tenacibaculum</taxon>
    </lineage>
</organism>
<dbReference type="Proteomes" id="UP000181898">
    <property type="component" value="Chromosome"/>
</dbReference>
<evidence type="ECO:0000313" key="1">
    <source>
        <dbReference type="EMBL" id="APG64300.1"/>
    </source>
</evidence>
<reference evidence="1 2" key="1">
    <citation type="submission" date="2016-11" db="EMBL/GenBank/DDBJ databases">
        <title>Tenacibaculum sp. LPB0136, isolated from marine environment.</title>
        <authorList>
            <person name="Kim E."/>
            <person name="Yi H."/>
        </authorList>
    </citation>
    <scope>NUCLEOTIDE SEQUENCE [LARGE SCALE GENOMIC DNA]</scope>
    <source>
        <strain evidence="1 2">LPB0136</strain>
    </source>
</reference>
<dbReference type="PANTHER" id="PTHR37833:SF1">
    <property type="entry name" value="SIGNAL PEPTIDE PROTEIN"/>
    <property type="match status" value="1"/>
</dbReference>
<dbReference type="PROSITE" id="PS51257">
    <property type="entry name" value="PROKAR_LIPOPROTEIN"/>
    <property type="match status" value="1"/>
</dbReference>